<proteinExistence type="predicted"/>
<evidence type="ECO:0000313" key="1">
    <source>
        <dbReference type="EMBL" id="KAJ2933272.1"/>
    </source>
</evidence>
<keyword evidence="2" id="KW-1185">Reference proteome</keyword>
<protein>
    <submittedName>
        <fullName evidence="1">Uncharacterized protein</fullName>
    </submittedName>
</protein>
<dbReference type="Proteomes" id="UP001140091">
    <property type="component" value="Unassembled WGS sequence"/>
</dbReference>
<name>A0A9W8JES5_9AGAR</name>
<accession>A0A9W8JES5</accession>
<sequence>MEVADSDATADNSQHTFAHARVLTNGDARFNTVAGNMNVYENCAFSTEVKANEGVDCAQESKLFQKISSWLGGYQFH</sequence>
<reference evidence="1" key="1">
    <citation type="submission" date="2022-06" db="EMBL/GenBank/DDBJ databases">
        <title>Genome Sequence of Candolleomyces eurysporus.</title>
        <authorList>
            <person name="Buettner E."/>
        </authorList>
    </citation>
    <scope>NUCLEOTIDE SEQUENCE</scope>
    <source>
        <strain evidence="1">VTCC 930004</strain>
    </source>
</reference>
<evidence type="ECO:0000313" key="2">
    <source>
        <dbReference type="Proteomes" id="UP001140091"/>
    </source>
</evidence>
<gene>
    <name evidence="1" type="ORF">H1R20_g3805</name>
</gene>
<dbReference type="AlphaFoldDB" id="A0A9W8JES5"/>
<comment type="caution">
    <text evidence="1">The sequence shown here is derived from an EMBL/GenBank/DDBJ whole genome shotgun (WGS) entry which is preliminary data.</text>
</comment>
<feature type="non-terminal residue" evidence="1">
    <location>
        <position position="77"/>
    </location>
</feature>
<dbReference type="EMBL" id="JANBPK010000748">
    <property type="protein sequence ID" value="KAJ2933272.1"/>
    <property type="molecule type" value="Genomic_DNA"/>
</dbReference>
<organism evidence="1 2">
    <name type="scientific">Candolleomyces eurysporus</name>
    <dbReference type="NCBI Taxonomy" id="2828524"/>
    <lineage>
        <taxon>Eukaryota</taxon>
        <taxon>Fungi</taxon>
        <taxon>Dikarya</taxon>
        <taxon>Basidiomycota</taxon>
        <taxon>Agaricomycotina</taxon>
        <taxon>Agaricomycetes</taxon>
        <taxon>Agaricomycetidae</taxon>
        <taxon>Agaricales</taxon>
        <taxon>Agaricineae</taxon>
        <taxon>Psathyrellaceae</taxon>
        <taxon>Candolleomyces</taxon>
    </lineage>
</organism>